<dbReference type="Proteomes" id="UP000603640">
    <property type="component" value="Unassembled WGS sequence"/>
</dbReference>
<protein>
    <submittedName>
        <fullName evidence="3">SDR family oxidoreductase</fullName>
    </submittedName>
</protein>
<dbReference type="InterPro" id="IPR002347">
    <property type="entry name" value="SDR_fam"/>
</dbReference>
<dbReference type="EMBL" id="JACRVF010000002">
    <property type="protein sequence ID" value="MBC5992992.1"/>
    <property type="molecule type" value="Genomic_DNA"/>
</dbReference>
<proteinExistence type="inferred from homology"/>
<dbReference type="Pfam" id="PF13561">
    <property type="entry name" value="adh_short_C2"/>
    <property type="match status" value="1"/>
</dbReference>
<comment type="caution">
    <text evidence="3">The sequence shown here is derived from an EMBL/GenBank/DDBJ whole genome shotgun (WGS) entry which is preliminary data.</text>
</comment>
<evidence type="ECO:0000313" key="4">
    <source>
        <dbReference type="Proteomes" id="UP000603640"/>
    </source>
</evidence>
<dbReference type="Gene3D" id="3.40.50.720">
    <property type="entry name" value="NAD(P)-binding Rossmann-like Domain"/>
    <property type="match status" value="1"/>
</dbReference>
<sequence>MITGNRLKDKVAIVTGGGTGIGEAICKKFAQEGARVVVAGFPDDPVAKVAKEIKEKGGTAIDFTGDLSTMADAQSCVKLAVKEFGKLDILINNAGVFPEVNLLQDYSEEAFDYMIKNNLRSAFLMSKVALPELHKTKGNIISAGSEAGKIGIAQNAPYGGTKGFMHAFIKGLAVEQAQFGVRCNLVGPGPIDTAWTHASTGPMDSKMVKTMKEATPMGRRGTPEEVANVYLFLASEEASYVTGALYMVDGGITVAKGGVGGQADSSMKDEPDGELKLKHSKEGHTEIRE</sequence>
<dbReference type="AlphaFoldDB" id="A0A923SIV1"/>
<comment type="similarity">
    <text evidence="1">Belongs to the short-chain dehydrogenases/reductases (SDR) family.</text>
</comment>
<accession>A0A923SIV1</accession>
<dbReference type="FunFam" id="3.40.50.720:FF:000084">
    <property type="entry name" value="Short-chain dehydrogenase reductase"/>
    <property type="match status" value="1"/>
</dbReference>
<feature type="region of interest" description="Disordered" evidence="2">
    <location>
        <begin position="259"/>
        <end position="289"/>
    </location>
</feature>
<dbReference type="GO" id="GO:0016616">
    <property type="term" value="F:oxidoreductase activity, acting on the CH-OH group of donors, NAD or NADP as acceptor"/>
    <property type="evidence" value="ECO:0007669"/>
    <property type="project" value="TreeGrafter"/>
</dbReference>
<dbReference type="NCBIfam" id="NF005559">
    <property type="entry name" value="PRK07231.1"/>
    <property type="match status" value="1"/>
</dbReference>
<gene>
    <name evidence="3" type="ORF">H8S84_09125</name>
</gene>
<keyword evidence="4" id="KW-1185">Reference proteome</keyword>
<dbReference type="PRINTS" id="PR00081">
    <property type="entry name" value="GDHRDH"/>
</dbReference>
<evidence type="ECO:0000256" key="2">
    <source>
        <dbReference type="SAM" id="MobiDB-lite"/>
    </source>
</evidence>
<evidence type="ECO:0000313" key="3">
    <source>
        <dbReference type="EMBL" id="MBC5992992.1"/>
    </source>
</evidence>
<dbReference type="InterPro" id="IPR020904">
    <property type="entry name" value="Sc_DH/Rdtase_CS"/>
</dbReference>
<dbReference type="PROSITE" id="PS00061">
    <property type="entry name" value="ADH_SHORT"/>
    <property type="match status" value="1"/>
</dbReference>
<name>A0A923SIV1_9BACT</name>
<dbReference type="RefSeq" id="WP_187067012.1">
    <property type="nucleotide sequence ID" value="NZ_JACRVF010000002.1"/>
</dbReference>
<evidence type="ECO:0000256" key="1">
    <source>
        <dbReference type="ARBA" id="ARBA00006484"/>
    </source>
</evidence>
<dbReference type="InterPro" id="IPR036291">
    <property type="entry name" value="NAD(P)-bd_dom_sf"/>
</dbReference>
<dbReference type="PRINTS" id="PR00080">
    <property type="entry name" value="SDRFAMILY"/>
</dbReference>
<dbReference type="CDD" id="cd05233">
    <property type="entry name" value="SDR_c"/>
    <property type="match status" value="1"/>
</dbReference>
<reference evidence="3" key="1">
    <citation type="submission" date="2020-08" db="EMBL/GenBank/DDBJ databases">
        <title>Pontibacter sp. SD6 16S ribosomal RNA gene Genome sequencing and assembly.</title>
        <authorList>
            <person name="Kang M."/>
        </authorList>
    </citation>
    <scope>NUCLEOTIDE SEQUENCE</scope>
    <source>
        <strain evidence="3">SD6</strain>
    </source>
</reference>
<feature type="compositionally biased region" description="Basic and acidic residues" evidence="2">
    <location>
        <begin position="266"/>
        <end position="289"/>
    </location>
</feature>
<organism evidence="3 4">
    <name type="scientific">Pontibacter cellulosilyticus</name>
    <dbReference type="NCBI Taxonomy" id="1720253"/>
    <lineage>
        <taxon>Bacteria</taxon>
        <taxon>Pseudomonadati</taxon>
        <taxon>Bacteroidota</taxon>
        <taxon>Cytophagia</taxon>
        <taxon>Cytophagales</taxon>
        <taxon>Hymenobacteraceae</taxon>
        <taxon>Pontibacter</taxon>
    </lineage>
</organism>
<dbReference type="SUPFAM" id="SSF51735">
    <property type="entry name" value="NAD(P)-binding Rossmann-fold domains"/>
    <property type="match status" value="1"/>
</dbReference>
<dbReference type="PANTHER" id="PTHR42760">
    <property type="entry name" value="SHORT-CHAIN DEHYDROGENASES/REDUCTASES FAMILY MEMBER"/>
    <property type="match status" value="1"/>
</dbReference>